<dbReference type="CDD" id="cd00315">
    <property type="entry name" value="Cyt_C5_DNA_methylase"/>
    <property type="match status" value="1"/>
</dbReference>
<dbReference type="PRINTS" id="PR00105">
    <property type="entry name" value="C5METTRFRASE"/>
</dbReference>
<feature type="domain" description="HTH cro/C1-type" evidence="8">
    <location>
        <begin position="2"/>
        <end position="50"/>
    </location>
</feature>
<dbReference type="SUPFAM" id="SSF53335">
    <property type="entry name" value="S-adenosyl-L-methionine-dependent methyltransferases"/>
    <property type="match status" value="1"/>
</dbReference>
<dbReference type="GO" id="GO:0044027">
    <property type="term" value="P:negative regulation of gene expression via chromosomal CpG island methylation"/>
    <property type="evidence" value="ECO:0007669"/>
    <property type="project" value="TreeGrafter"/>
</dbReference>
<dbReference type="GO" id="GO:0003677">
    <property type="term" value="F:DNA binding"/>
    <property type="evidence" value="ECO:0007669"/>
    <property type="project" value="InterPro"/>
</dbReference>
<dbReference type="InterPro" id="IPR031303">
    <property type="entry name" value="C5_meth_CS"/>
</dbReference>
<dbReference type="PANTHER" id="PTHR10629">
    <property type="entry name" value="CYTOSINE-SPECIFIC METHYLTRANSFERASE"/>
    <property type="match status" value="1"/>
</dbReference>
<dbReference type="InterPro" id="IPR001387">
    <property type="entry name" value="Cro/C1-type_HTH"/>
</dbReference>
<dbReference type="Pfam" id="PF13443">
    <property type="entry name" value="HTH_26"/>
    <property type="match status" value="1"/>
</dbReference>
<dbReference type="Pfam" id="PF00145">
    <property type="entry name" value="DNA_methylase"/>
    <property type="match status" value="1"/>
</dbReference>
<dbReference type="Gene3D" id="3.40.50.150">
    <property type="entry name" value="Vaccinia Virus protein VP39"/>
    <property type="match status" value="1"/>
</dbReference>
<dbReference type="Gene3D" id="1.10.260.40">
    <property type="entry name" value="lambda repressor-like DNA-binding domains"/>
    <property type="match status" value="1"/>
</dbReference>
<comment type="caution">
    <text evidence="9">The sequence shown here is derived from an EMBL/GenBank/DDBJ whole genome shotgun (WGS) entry which is preliminary data.</text>
</comment>
<dbReference type="PROSITE" id="PS00095">
    <property type="entry name" value="C5_MTASE_2"/>
    <property type="match status" value="1"/>
</dbReference>
<dbReference type="InterPro" id="IPR018117">
    <property type="entry name" value="C5_DNA_meth_AS"/>
</dbReference>
<keyword evidence="2 5" id="KW-0808">Transferase</keyword>
<dbReference type="GO" id="GO:0003886">
    <property type="term" value="F:DNA (cytosine-5-)-methyltransferase activity"/>
    <property type="evidence" value="ECO:0007669"/>
    <property type="project" value="UniProtKB-EC"/>
</dbReference>
<dbReference type="PROSITE" id="PS51679">
    <property type="entry name" value="SAM_MT_C5"/>
    <property type="match status" value="1"/>
</dbReference>
<dbReference type="EMBL" id="QUBG01000013">
    <property type="protein sequence ID" value="TPR42393.1"/>
    <property type="molecule type" value="Genomic_DNA"/>
</dbReference>
<evidence type="ECO:0000313" key="10">
    <source>
        <dbReference type="Proteomes" id="UP000784700"/>
    </source>
</evidence>
<dbReference type="InterPro" id="IPR010982">
    <property type="entry name" value="Lambda_DNA-bd_dom_sf"/>
</dbReference>
<evidence type="ECO:0000256" key="2">
    <source>
        <dbReference type="ARBA" id="ARBA00022679"/>
    </source>
</evidence>
<name>A0A9Q8ILB9_9LACO</name>
<evidence type="ECO:0000256" key="7">
    <source>
        <dbReference type="RuleBase" id="RU000417"/>
    </source>
</evidence>
<evidence type="ECO:0000259" key="8">
    <source>
        <dbReference type="Pfam" id="PF13443"/>
    </source>
</evidence>
<dbReference type="PROSITE" id="PS00094">
    <property type="entry name" value="C5_MTASE_1"/>
    <property type="match status" value="1"/>
</dbReference>
<evidence type="ECO:0000256" key="5">
    <source>
        <dbReference type="PROSITE-ProRule" id="PRU01016"/>
    </source>
</evidence>
<keyword evidence="1 5" id="KW-0489">Methyltransferase</keyword>
<dbReference type="InterPro" id="IPR001525">
    <property type="entry name" value="C5_MeTfrase"/>
</dbReference>
<dbReference type="NCBIfam" id="TIGR00675">
    <property type="entry name" value="dcm"/>
    <property type="match status" value="1"/>
</dbReference>
<gene>
    <name evidence="9" type="primary">dcm</name>
    <name evidence="9" type="ORF">DY130_07300</name>
</gene>
<keyword evidence="4" id="KW-0680">Restriction system</keyword>
<evidence type="ECO:0000256" key="6">
    <source>
        <dbReference type="RuleBase" id="RU000416"/>
    </source>
</evidence>
<keyword evidence="3 5" id="KW-0949">S-adenosyl-L-methionine</keyword>
<sequence>MGLKQEDVWKASNISSSSRQKLRTNRNVTTEVLERLCNTLHCDISDILKLSRENNDLKLNTIDLFCGAGGLSLGFKNAGFNILAGIDFDKDALNTYDLNLKNSLALNEDLYDTDLSFKDIDNNIGNQNVDMIIAGPPCQGFSLTGSRDLSDTRNKLYLAVVKAVDKYKPSAFLIENVPGMATLYKGVVKDQIINTFEDIGYNVSVTKNPLLAADYGVPQMRKRMFFVGFRKDLDYGYFKFPYAKLDSKHYVTSGDAISDLPSLNDGLGYEGMPYKSAPLTKYQKFMRKNSYKIYNHIGTNHTDYVKNVISHVPEGGNYKDLPDGMGSSRKFHEAWTRYDSHKPSRTIDTGHRNHFHYKWNRVPTVRENARLQSFPDDFKFLGTKTQQYRQVGNAVPPLLAQSVASKILKHFNHDDSSLDISKQTDLGV</sequence>
<dbReference type="InterPro" id="IPR050390">
    <property type="entry name" value="C5-Methyltransferase"/>
</dbReference>
<proteinExistence type="inferred from homology"/>
<dbReference type="EC" id="2.1.1.37" evidence="7"/>
<evidence type="ECO:0000256" key="3">
    <source>
        <dbReference type="ARBA" id="ARBA00022691"/>
    </source>
</evidence>
<dbReference type="Gene3D" id="3.90.120.10">
    <property type="entry name" value="DNA Methylase, subunit A, domain 2"/>
    <property type="match status" value="1"/>
</dbReference>
<dbReference type="Proteomes" id="UP000784700">
    <property type="component" value="Unassembled WGS sequence"/>
</dbReference>
<evidence type="ECO:0000313" key="9">
    <source>
        <dbReference type="EMBL" id="TPR42393.1"/>
    </source>
</evidence>
<evidence type="ECO:0000256" key="4">
    <source>
        <dbReference type="ARBA" id="ARBA00022747"/>
    </source>
</evidence>
<protein>
    <recommendedName>
        <fullName evidence="7">Cytosine-specific methyltransferase</fullName>
        <ecNumber evidence="7">2.1.1.37</ecNumber>
    </recommendedName>
</protein>
<comment type="catalytic activity">
    <reaction evidence="7">
        <text>a 2'-deoxycytidine in DNA + S-adenosyl-L-methionine = a 5-methyl-2'-deoxycytidine in DNA + S-adenosyl-L-homocysteine + H(+)</text>
        <dbReference type="Rhea" id="RHEA:13681"/>
        <dbReference type="Rhea" id="RHEA-COMP:11369"/>
        <dbReference type="Rhea" id="RHEA-COMP:11370"/>
        <dbReference type="ChEBI" id="CHEBI:15378"/>
        <dbReference type="ChEBI" id="CHEBI:57856"/>
        <dbReference type="ChEBI" id="CHEBI:59789"/>
        <dbReference type="ChEBI" id="CHEBI:85452"/>
        <dbReference type="ChEBI" id="CHEBI:85454"/>
        <dbReference type="EC" id="2.1.1.37"/>
    </reaction>
</comment>
<reference evidence="9" key="1">
    <citation type="submission" date="2018-08" db="EMBL/GenBank/DDBJ databases">
        <title>Comparative genomics of wild bee and flower associated Lactobacillus reveals potential adaptation to the bee host.</title>
        <authorList>
            <person name="Vuong H.Q."/>
            <person name="Mcfrederick Q.S."/>
        </authorList>
    </citation>
    <scope>NUCLEOTIDE SEQUENCE</scope>
    <source>
        <strain evidence="9">HV_63</strain>
    </source>
</reference>
<dbReference type="PANTHER" id="PTHR10629:SF52">
    <property type="entry name" value="DNA (CYTOSINE-5)-METHYLTRANSFERASE 1"/>
    <property type="match status" value="1"/>
</dbReference>
<dbReference type="GO" id="GO:0032259">
    <property type="term" value="P:methylation"/>
    <property type="evidence" value="ECO:0007669"/>
    <property type="project" value="UniProtKB-KW"/>
</dbReference>
<dbReference type="GO" id="GO:0009307">
    <property type="term" value="P:DNA restriction-modification system"/>
    <property type="evidence" value="ECO:0007669"/>
    <property type="project" value="UniProtKB-KW"/>
</dbReference>
<organism evidence="9 10">
    <name type="scientific">Apilactobacillus micheneri</name>
    <dbReference type="NCBI Taxonomy" id="1899430"/>
    <lineage>
        <taxon>Bacteria</taxon>
        <taxon>Bacillati</taxon>
        <taxon>Bacillota</taxon>
        <taxon>Bacilli</taxon>
        <taxon>Lactobacillales</taxon>
        <taxon>Lactobacillaceae</taxon>
        <taxon>Apilactobacillus</taxon>
    </lineage>
</organism>
<feature type="active site" evidence="5">
    <location>
        <position position="138"/>
    </location>
</feature>
<dbReference type="InterPro" id="IPR029063">
    <property type="entry name" value="SAM-dependent_MTases_sf"/>
</dbReference>
<comment type="similarity">
    <text evidence="5 6">Belongs to the class I-like SAM-binding methyltransferase superfamily. C5-methyltransferase family.</text>
</comment>
<accession>A0A9Q8ILB9</accession>
<dbReference type="AlphaFoldDB" id="A0A9Q8ILB9"/>
<evidence type="ECO:0000256" key="1">
    <source>
        <dbReference type="ARBA" id="ARBA00022603"/>
    </source>
</evidence>